<protein>
    <recommendedName>
        <fullName evidence="9">Ornithine decarboxylase</fullName>
    </recommendedName>
</protein>
<dbReference type="InterPro" id="IPR022643">
    <property type="entry name" value="De-COase2_C"/>
</dbReference>
<dbReference type="SUPFAM" id="SSF51419">
    <property type="entry name" value="PLP-binding barrel"/>
    <property type="match status" value="2"/>
</dbReference>
<dbReference type="PRINTS" id="PR01182">
    <property type="entry name" value="ORNDCRBXLASE"/>
</dbReference>
<dbReference type="InterPro" id="IPR009006">
    <property type="entry name" value="Ala_racemase/Decarboxylase_C"/>
</dbReference>
<dbReference type="GO" id="GO:0005737">
    <property type="term" value="C:cytoplasm"/>
    <property type="evidence" value="ECO:0007669"/>
    <property type="project" value="TreeGrafter"/>
</dbReference>
<comment type="caution">
    <text evidence="7">The sequence shown here is derived from an EMBL/GenBank/DDBJ whole genome shotgun (WGS) entry which is preliminary data.</text>
</comment>
<evidence type="ECO:0000256" key="1">
    <source>
        <dbReference type="ARBA" id="ARBA00001933"/>
    </source>
</evidence>
<dbReference type="SUPFAM" id="SSF50621">
    <property type="entry name" value="Alanine racemase C-terminal domain-like"/>
    <property type="match status" value="2"/>
</dbReference>
<dbReference type="InterPro" id="IPR022644">
    <property type="entry name" value="De-COase2_N"/>
</dbReference>
<comment type="cofactor">
    <cofactor evidence="1">
        <name>pyridoxal 5'-phosphate</name>
        <dbReference type="ChEBI" id="CHEBI:597326"/>
    </cofactor>
</comment>
<proteinExistence type="inferred from homology"/>
<evidence type="ECO:0000256" key="3">
    <source>
        <dbReference type="ARBA" id="ARBA00022898"/>
    </source>
</evidence>
<dbReference type="PANTHER" id="PTHR11482:SF6">
    <property type="entry name" value="ORNITHINE DECARBOXYLASE 1-RELATED"/>
    <property type="match status" value="1"/>
</dbReference>
<comment type="similarity">
    <text evidence="2">Belongs to the Orn/Lys/Arg decarboxylase class-II family.</text>
</comment>
<evidence type="ECO:0000259" key="5">
    <source>
        <dbReference type="Pfam" id="PF00278"/>
    </source>
</evidence>
<evidence type="ECO:0000313" key="8">
    <source>
        <dbReference type="Proteomes" id="UP000037510"/>
    </source>
</evidence>
<evidence type="ECO:0000256" key="2">
    <source>
        <dbReference type="ARBA" id="ARBA00008872"/>
    </source>
</evidence>
<dbReference type="Gene3D" id="2.40.37.10">
    <property type="entry name" value="Lyase, Ornithine Decarboxylase, Chain A, domain 1"/>
    <property type="match status" value="2"/>
</dbReference>
<dbReference type="AlphaFoldDB" id="A0A0L7L7M9"/>
<accession>A0A0L7L7M9</accession>
<dbReference type="InterPro" id="IPR002433">
    <property type="entry name" value="Orn_de-COase"/>
</dbReference>
<dbReference type="InterPro" id="IPR029066">
    <property type="entry name" value="PLP-binding_barrel"/>
</dbReference>
<evidence type="ECO:0000256" key="4">
    <source>
        <dbReference type="ARBA" id="ARBA00023239"/>
    </source>
</evidence>
<evidence type="ECO:0000259" key="6">
    <source>
        <dbReference type="Pfam" id="PF02784"/>
    </source>
</evidence>
<dbReference type="GO" id="GO:0033387">
    <property type="term" value="P:putrescine biosynthetic process from arginine, via ornithine"/>
    <property type="evidence" value="ECO:0007669"/>
    <property type="project" value="TreeGrafter"/>
</dbReference>
<dbReference type="Proteomes" id="UP000037510">
    <property type="component" value="Unassembled WGS sequence"/>
</dbReference>
<keyword evidence="3" id="KW-0663">Pyridoxal phosphate</keyword>
<name>A0A0L7L7M9_OPEBR</name>
<dbReference type="GO" id="GO:0004586">
    <property type="term" value="F:ornithine decarboxylase activity"/>
    <property type="evidence" value="ECO:0007669"/>
    <property type="project" value="TreeGrafter"/>
</dbReference>
<dbReference type="Pfam" id="PF02784">
    <property type="entry name" value="Orn_Arg_deC_N"/>
    <property type="match status" value="2"/>
</dbReference>
<dbReference type="PANTHER" id="PTHR11482">
    <property type="entry name" value="ARGININE/DIAMINOPIMELATE/ORNITHINE DECARBOXYLASE"/>
    <property type="match status" value="1"/>
</dbReference>
<feature type="domain" description="Orn/DAP/Arg decarboxylase 2 C-terminal" evidence="5">
    <location>
        <begin position="442"/>
        <end position="527"/>
    </location>
</feature>
<dbReference type="EMBL" id="JTDY01002494">
    <property type="protein sequence ID" value="KOB71296.1"/>
    <property type="molecule type" value="Genomic_DNA"/>
</dbReference>
<sequence>MPDVVCKKMDSPNRIKKIPSSTYVLEDKSPDDVSRSMIEGGRQKQPFYIFNMDEAWRRIQHFMKIMPRVKIFYAMKSNDSELLLKLAVALGVSTLVNKALDELFPDENVQITAEPGKYISDSAFKLFCSICGVRRRFSETTVGLLEDTILWGPSGDSLDRLMKDTTIQLPRCALTDWLVMENHGSYTITVSTKFSSLERPLIRSVASVELWNLIKNSSIFEESDFILNPDLKDKSPDDVSRSMIEGGRQKQPFYIFNMDEAWRRIEHFMNMMPRVKMFYGFNCASPGEIFKVRQLGVNPMSIIYTMPTKTPEQMKYARDTGVRHTTFDSSLELKKLLIRIRVDSDCELQLGKKFGCDYETEAFDLLDEAANLGVRHARLLFDHEAEAGRRMDIVDIGGGFQSDSTDKINEVSTLINKALDELFPDENVQIIAEPGKYISNSAFKLFNSICGVRRVYLNDGLYGTMGELEKWHKLSKFQRSYETTVGLPEDTILFGPTCDSVDQSMKDITIRLPRCAPTDWLVMENHGSYTITAATMFSSLERPQIRSVASVELWNLIKNSSIFEESDFILNPDLSAPLPSTMPPSLPTMEVYEHSQVPTFKC</sequence>
<feature type="domain" description="Orn/DAP/Arg decarboxylase 2 N-terminal" evidence="6">
    <location>
        <begin position="280"/>
        <end position="371"/>
    </location>
</feature>
<feature type="domain" description="Orn/DAP/Arg decarboxylase 2 N-terminal" evidence="6">
    <location>
        <begin position="372"/>
        <end position="439"/>
    </location>
</feature>
<dbReference type="Pfam" id="PF00278">
    <property type="entry name" value="Orn_DAP_Arg_deC"/>
    <property type="match status" value="1"/>
</dbReference>
<evidence type="ECO:0000313" key="7">
    <source>
        <dbReference type="EMBL" id="KOB71296.1"/>
    </source>
</evidence>
<organism evidence="7 8">
    <name type="scientific">Operophtera brumata</name>
    <name type="common">Winter moth</name>
    <name type="synonym">Phalaena brumata</name>
    <dbReference type="NCBI Taxonomy" id="104452"/>
    <lineage>
        <taxon>Eukaryota</taxon>
        <taxon>Metazoa</taxon>
        <taxon>Ecdysozoa</taxon>
        <taxon>Arthropoda</taxon>
        <taxon>Hexapoda</taxon>
        <taxon>Insecta</taxon>
        <taxon>Pterygota</taxon>
        <taxon>Neoptera</taxon>
        <taxon>Endopterygota</taxon>
        <taxon>Lepidoptera</taxon>
        <taxon>Glossata</taxon>
        <taxon>Ditrysia</taxon>
        <taxon>Geometroidea</taxon>
        <taxon>Geometridae</taxon>
        <taxon>Larentiinae</taxon>
        <taxon>Operophtera</taxon>
    </lineage>
</organism>
<gene>
    <name evidence="7" type="ORF">OBRU01_07889</name>
</gene>
<keyword evidence="8" id="KW-1185">Reference proteome</keyword>
<reference evidence="7 8" key="1">
    <citation type="journal article" date="2015" name="Genome Biol. Evol.">
        <title>The genome of winter moth (Operophtera brumata) provides a genomic perspective on sexual dimorphism and phenology.</title>
        <authorList>
            <person name="Derks M.F."/>
            <person name="Smit S."/>
            <person name="Salis L."/>
            <person name="Schijlen E."/>
            <person name="Bossers A."/>
            <person name="Mateman C."/>
            <person name="Pijl A.S."/>
            <person name="de Ridder D."/>
            <person name="Groenen M.A."/>
            <person name="Visser M.E."/>
            <person name="Megens H.J."/>
        </authorList>
    </citation>
    <scope>NUCLEOTIDE SEQUENCE [LARGE SCALE GENOMIC DNA]</scope>
    <source>
        <strain evidence="7">WM2013NL</strain>
        <tissue evidence="7">Head and thorax</tissue>
    </source>
</reference>
<evidence type="ECO:0008006" key="9">
    <source>
        <dbReference type="Google" id="ProtNLM"/>
    </source>
</evidence>
<keyword evidence="4" id="KW-0456">Lyase</keyword>
<dbReference type="Gene3D" id="3.20.20.10">
    <property type="entry name" value="Alanine racemase"/>
    <property type="match status" value="2"/>
</dbReference>
<dbReference type="STRING" id="104452.A0A0L7L7M9"/>